<evidence type="ECO:0000256" key="1">
    <source>
        <dbReference type="SAM" id="MobiDB-lite"/>
    </source>
</evidence>
<accession>A0ABP8UAV1</accession>
<protein>
    <recommendedName>
        <fullName evidence="4">ParB/Sulfiredoxin domain-containing protein</fullName>
    </recommendedName>
</protein>
<evidence type="ECO:0000313" key="2">
    <source>
        <dbReference type="EMBL" id="GAA4626905.1"/>
    </source>
</evidence>
<reference evidence="3" key="1">
    <citation type="journal article" date="2019" name="Int. J. Syst. Evol. Microbiol.">
        <title>The Global Catalogue of Microorganisms (GCM) 10K type strain sequencing project: providing services to taxonomists for standard genome sequencing and annotation.</title>
        <authorList>
            <consortium name="The Broad Institute Genomics Platform"/>
            <consortium name="The Broad Institute Genome Sequencing Center for Infectious Disease"/>
            <person name="Wu L."/>
            <person name="Ma J."/>
        </authorList>
    </citation>
    <scope>NUCLEOTIDE SEQUENCE [LARGE SCALE GENOMIC DNA]</scope>
    <source>
        <strain evidence="3">JCM 17939</strain>
    </source>
</reference>
<dbReference type="InterPro" id="IPR036086">
    <property type="entry name" value="ParB/Sulfiredoxin_sf"/>
</dbReference>
<keyword evidence="3" id="KW-1185">Reference proteome</keyword>
<feature type="compositionally biased region" description="Acidic residues" evidence="1">
    <location>
        <begin position="935"/>
        <end position="947"/>
    </location>
</feature>
<gene>
    <name evidence="2" type="ORF">GCM10023196_037050</name>
</gene>
<dbReference type="Pfam" id="PF04860">
    <property type="entry name" value="Phage_portal"/>
    <property type="match status" value="1"/>
</dbReference>
<dbReference type="SUPFAM" id="SSF110849">
    <property type="entry name" value="ParB/Sulfiredoxin"/>
    <property type="match status" value="1"/>
</dbReference>
<name>A0ABP8UAV1_9ACTN</name>
<dbReference type="RefSeq" id="WP_345432095.1">
    <property type="nucleotide sequence ID" value="NZ_BAABHK010000004.1"/>
</dbReference>
<organism evidence="2 3">
    <name type="scientific">Actinoallomurus vinaceus</name>
    <dbReference type="NCBI Taxonomy" id="1080074"/>
    <lineage>
        <taxon>Bacteria</taxon>
        <taxon>Bacillati</taxon>
        <taxon>Actinomycetota</taxon>
        <taxon>Actinomycetes</taxon>
        <taxon>Streptosporangiales</taxon>
        <taxon>Thermomonosporaceae</taxon>
        <taxon>Actinoallomurus</taxon>
    </lineage>
</organism>
<feature type="region of interest" description="Disordered" evidence="1">
    <location>
        <begin position="519"/>
        <end position="601"/>
    </location>
</feature>
<comment type="caution">
    <text evidence="2">The sequence shown here is derived from an EMBL/GenBank/DDBJ whole genome shotgun (WGS) entry which is preliminary data.</text>
</comment>
<proteinExistence type="predicted"/>
<feature type="region of interest" description="Disordered" evidence="1">
    <location>
        <begin position="935"/>
        <end position="957"/>
    </location>
</feature>
<sequence>MSRQAAILASAKALQKAAASNPISPFAGAVYGGQGGYGMNQAALPRPAEEFLTGAFGPLTPIQPMSIDAPESGEERPEPRRWQYPVGWNMPVGEPGREGLKLADFNSLRTLGDLYSVARTCIQLRKNEIRSLAWDIIPTPEAAKAMRGKPSEHRDFGERRAKAVKWWKVPDAQYGTFRSWLDALLEDVFVIDALSLYLQPTRMTGKGLFGSSLGQLALIDGSTIRPLVDLHGARPLPPNVAWQQYAYGVPRVDLMSVATGADGDELGDLKGEYRGDQLLYLPYTPRTWTPYGTAPIERAIVPVMAGLHRQQYQLNWFDEGSVPNVFISPGDPNMTPTQIQNLQNALNAIAGDPAWKHKIIVLPGGSRVDPMKPTELANQFDEVIMTQVTMAFDVMPMELGISPKVSATQSSGAANQMAKASQDIHQRKSLKPMLMWLKESIFDRVLQDIWGQTDMQWTWEGLEEGEDEEVKTTVLSAQIATGIISIDEARGELQLPPWGLPETSDPIIVTTSGAVPLGAINPATGAPEPGQEQPAAGVPQSAPNAQQSNGQEKPTGQQTGGTTQEPTPGHAGGEAGADTAADDAKPAKAPAKPRTSKTMAPADQVRALLEESYPARVLGWVADAEWRYDDEVPLDSINMARRPGGRDCKKVEGIAQAIRDGKTMDPVVLVETPGRDKLTVADGYHRTLAYQHEDRATIHAWVGTVTMDEGPWDRAMHDAKLNKHRAALAELDALGRHLRKGRLISTWEARHLPARTLATIAENRARGMTVGQAVDVARSTLPPGEPNGDQEGDLPGPVTLWPGWGVDEDLAREYAARIRRALADVITTAAARRLAAVWLRFARRGGTAQAFIRMTEPDLSARFAAALRAVLVDLWRTAWNVGKSAAYELLPHHTPAPPGPGHDDGFEQWLHDQMPTINAMTDTRIRDLADHLEQAADDNESPDELGDDLGTYPQDDNPAADTIAWTEVLRAMMAGALAAYAAAGVTSVEWLAVPGAFRICLDNEAASPIWLGDTWPNGAPPVHPRCRCAVVPARP</sequence>
<dbReference type="EMBL" id="BAABHK010000004">
    <property type="protein sequence ID" value="GAA4626905.1"/>
    <property type="molecule type" value="Genomic_DNA"/>
</dbReference>
<dbReference type="Proteomes" id="UP001501442">
    <property type="component" value="Unassembled WGS sequence"/>
</dbReference>
<evidence type="ECO:0008006" key="4">
    <source>
        <dbReference type="Google" id="ProtNLM"/>
    </source>
</evidence>
<dbReference type="InterPro" id="IPR006944">
    <property type="entry name" value="Phage/GTA_portal"/>
</dbReference>
<feature type="compositionally biased region" description="Low complexity" evidence="1">
    <location>
        <begin position="550"/>
        <end position="569"/>
    </location>
</feature>
<evidence type="ECO:0000313" key="3">
    <source>
        <dbReference type="Proteomes" id="UP001501442"/>
    </source>
</evidence>